<dbReference type="Proteomes" id="UP000270219">
    <property type="component" value="Unassembled WGS sequence"/>
</dbReference>
<dbReference type="InterPro" id="IPR000182">
    <property type="entry name" value="GNAT_dom"/>
</dbReference>
<proteinExistence type="predicted"/>
<dbReference type="RefSeq" id="WP_121524696.1">
    <property type="nucleotide sequence ID" value="NZ_RCHR01000008.1"/>
</dbReference>
<name>A0A498DDZ6_9BACI</name>
<accession>A0A498DDZ6</accession>
<dbReference type="AlphaFoldDB" id="A0A498DDZ6"/>
<dbReference type="OrthoDB" id="2213517at2"/>
<dbReference type="SUPFAM" id="SSF55729">
    <property type="entry name" value="Acyl-CoA N-acyltransferases (Nat)"/>
    <property type="match status" value="1"/>
</dbReference>
<dbReference type="Gene3D" id="3.40.630.30">
    <property type="match status" value="1"/>
</dbReference>
<comment type="caution">
    <text evidence="2">The sequence shown here is derived from an EMBL/GenBank/DDBJ whole genome shotgun (WGS) entry which is preliminary data.</text>
</comment>
<dbReference type="InterPro" id="IPR040549">
    <property type="entry name" value="DUF5613"/>
</dbReference>
<reference evidence="2 3" key="1">
    <citation type="submission" date="2018-10" db="EMBL/GenBank/DDBJ databases">
        <title>Oceanobacillus sp. YLB-02 draft genome.</title>
        <authorList>
            <person name="Yu L."/>
        </authorList>
    </citation>
    <scope>NUCLEOTIDE SEQUENCE [LARGE SCALE GENOMIC DNA]</scope>
    <source>
        <strain evidence="2 3">YLB-02</strain>
    </source>
</reference>
<keyword evidence="2" id="KW-0808">Transferase</keyword>
<dbReference type="Pfam" id="PF00583">
    <property type="entry name" value="Acetyltransf_1"/>
    <property type="match status" value="1"/>
</dbReference>
<dbReference type="InterPro" id="IPR016181">
    <property type="entry name" value="Acyl_CoA_acyltransferase"/>
</dbReference>
<sequence>MENITFKNINVIGNVAIENDLYAILHYPEMLNRYDSNFMQFKKSPSFAEFREAEIALKEFHVKNGQNHLKFCFVENEKLATEVEEYLKENKYDIGFLELYAIKPECFPITASTGSIEIKVVTEDTLEDYLSLNFEHDLEYGESFAKKKIDLNKNHFRDAGIVQLLAFKQGSAVGYVDVILADKTVEIDGLQVKKEFQREGIGTELQKFVMETFPEHTVILVADGEDTPREMYQKQNYQMLGFRYEALKVE</sequence>
<evidence type="ECO:0000313" key="2">
    <source>
        <dbReference type="EMBL" id="RLL41305.1"/>
    </source>
</evidence>
<dbReference type="EMBL" id="RCHR01000008">
    <property type="protein sequence ID" value="RLL41305.1"/>
    <property type="molecule type" value="Genomic_DNA"/>
</dbReference>
<organism evidence="2 3">
    <name type="scientific">Oceanobacillus piezotolerans</name>
    <dbReference type="NCBI Taxonomy" id="2448030"/>
    <lineage>
        <taxon>Bacteria</taxon>
        <taxon>Bacillati</taxon>
        <taxon>Bacillota</taxon>
        <taxon>Bacilli</taxon>
        <taxon>Bacillales</taxon>
        <taxon>Bacillaceae</taxon>
        <taxon>Oceanobacillus</taxon>
    </lineage>
</organism>
<evidence type="ECO:0000259" key="1">
    <source>
        <dbReference type="PROSITE" id="PS51186"/>
    </source>
</evidence>
<keyword evidence="3" id="KW-1185">Reference proteome</keyword>
<dbReference type="PROSITE" id="PS51186">
    <property type="entry name" value="GNAT"/>
    <property type="match status" value="1"/>
</dbReference>
<protein>
    <submittedName>
        <fullName evidence="2">N-acetyltransferase</fullName>
    </submittedName>
</protein>
<dbReference type="GO" id="GO:0016747">
    <property type="term" value="F:acyltransferase activity, transferring groups other than amino-acyl groups"/>
    <property type="evidence" value="ECO:0007669"/>
    <property type="project" value="InterPro"/>
</dbReference>
<dbReference type="Pfam" id="PF18467">
    <property type="entry name" value="DUF5613"/>
    <property type="match status" value="1"/>
</dbReference>
<gene>
    <name evidence="2" type="ORF">D8M04_17430</name>
</gene>
<dbReference type="CDD" id="cd04301">
    <property type="entry name" value="NAT_SF"/>
    <property type="match status" value="1"/>
</dbReference>
<feature type="domain" description="N-acetyltransferase" evidence="1">
    <location>
        <begin position="116"/>
        <end position="250"/>
    </location>
</feature>
<evidence type="ECO:0000313" key="3">
    <source>
        <dbReference type="Proteomes" id="UP000270219"/>
    </source>
</evidence>